<comment type="caution">
    <text evidence="3">The sequence shown here is derived from an EMBL/GenBank/DDBJ whole genome shotgun (WGS) entry which is preliminary data.</text>
</comment>
<evidence type="ECO:0000256" key="2">
    <source>
        <dbReference type="SAM" id="SignalP"/>
    </source>
</evidence>
<organism evidence="3 4">
    <name type="scientific">Photobacterium sp. (strain ATCC 43367)</name>
    <dbReference type="NCBI Taxonomy" id="379097"/>
    <lineage>
        <taxon>Bacteria</taxon>
        <taxon>Pseudomonadati</taxon>
        <taxon>Pseudomonadota</taxon>
        <taxon>Gammaproteobacteria</taxon>
        <taxon>Vibrionales</taxon>
        <taxon>Vibrionaceae</taxon>
        <taxon>Vibrio</taxon>
        <taxon>Vibrio oreintalis group</taxon>
    </lineage>
</organism>
<evidence type="ECO:0000313" key="4">
    <source>
        <dbReference type="Proteomes" id="UP000030451"/>
    </source>
</evidence>
<dbReference type="AlphaFoldDB" id="A0A0A5JLX3"/>
<dbReference type="Gene3D" id="2.40.160.40">
    <property type="entry name" value="monomeric porin ompg"/>
    <property type="match status" value="1"/>
</dbReference>
<sequence>MKKLFTLSALSLAFASTAFAGSSYVTGNVQFHSDDLHGSDVTSTLEAGHTFDNSIGGFTVYTEFDGIQLGDLSTERENVGTADNPIYTNGSSSSAYVTIGGEQSYNITDNLWVAAGYQHLLSEGESVQYRPLVKIGYNFDNGLSISNRTRAHIDATDADNDTDFRMDNRIAYTVNEELALSYNNVYMIDASVMDHELRATWTRKGVQPYFEYRNQADNENNAFVFGASYGF</sequence>
<proteinExistence type="predicted"/>
<evidence type="ECO:0000313" key="3">
    <source>
        <dbReference type="EMBL" id="KGY08923.1"/>
    </source>
</evidence>
<gene>
    <name evidence="3" type="ORF">NM06_09345</name>
</gene>
<dbReference type="Pfam" id="PF06178">
    <property type="entry name" value="KdgM"/>
    <property type="match status" value="1"/>
</dbReference>
<reference evidence="3 4" key="1">
    <citation type="submission" date="2014-10" db="EMBL/GenBank/DDBJ databases">
        <title>Genome sequencing of Vibrio sinaloensis T08.</title>
        <authorList>
            <person name="Chan K.-G."/>
            <person name="Mohamad N.I."/>
        </authorList>
    </citation>
    <scope>NUCLEOTIDE SEQUENCE [LARGE SCALE GENOMIC DNA]</scope>
    <source>
        <strain evidence="3 4">T08</strain>
    </source>
</reference>
<feature type="chain" id="PRO_5002012458" evidence="2">
    <location>
        <begin position="21"/>
        <end position="231"/>
    </location>
</feature>
<dbReference type="InterPro" id="IPR053713">
    <property type="entry name" value="Bact_OM_Channel_sf"/>
</dbReference>
<protein>
    <submittedName>
        <fullName evidence="3">Porin</fullName>
    </submittedName>
</protein>
<dbReference type="InterPro" id="IPR009331">
    <property type="entry name" value="Oligogalacturonate-sp_porin"/>
</dbReference>
<dbReference type="Proteomes" id="UP000030451">
    <property type="component" value="Unassembled WGS sequence"/>
</dbReference>
<name>A0A0A5JLX3_PHOS4</name>
<dbReference type="OrthoDB" id="6213538at2"/>
<keyword evidence="1 2" id="KW-0732">Signal</keyword>
<evidence type="ECO:0000256" key="1">
    <source>
        <dbReference type="ARBA" id="ARBA00022729"/>
    </source>
</evidence>
<feature type="signal peptide" evidence="2">
    <location>
        <begin position="1"/>
        <end position="20"/>
    </location>
</feature>
<dbReference type="EMBL" id="JRWP01000017">
    <property type="protein sequence ID" value="KGY08923.1"/>
    <property type="molecule type" value="Genomic_DNA"/>
</dbReference>
<accession>A0A0A5JLX3</accession>